<name>A0A2W4RHE9_9GAMM</name>
<reference evidence="2 3" key="1">
    <citation type="journal article" date="2018" name="Aquat. Microb. Ecol.">
        <title>Gammaproteobacterial methanotrophs dominate.</title>
        <authorList>
            <person name="Rissanen A.J."/>
            <person name="Saarenheimo J."/>
            <person name="Tiirola M."/>
            <person name="Peura S."/>
            <person name="Aalto S.L."/>
            <person name="Karvinen A."/>
            <person name="Nykanen H."/>
        </authorList>
    </citation>
    <scope>NUCLEOTIDE SEQUENCE [LARGE SCALE GENOMIC DNA]</scope>
    <source>
        <strain evidence="2">AMbin10</strain>
    </source>
</reference>
<protein>
    <submittedName>
        <fullName evidence="2">Uncharacterized protein</fullName>
    </submittedName>
</protein>
<feature type="transmembrane region" description="Helical" evidence="1">
    <location>
        <begin position="34"/>
        <end position="56"/>
    </location>
</feature>
<proteinExistence type="predicted"/>
<evidence type="ECO:0000256" key="1">
    <source>
        <dbReference type="SAM" id="Phobius"/>
    </source>
</evidence>
<feature type="transmembrane region" description="Helical" evidence="1">
    <location>
        <begin position="161"/>
        <end position="184"/>
    </location>
</feature>
<organism evidence="2 3">
    <name type="scientific">Candidatus Methylumidiphilus alinenensis</name>
    <dbReference type="NCBI Taxonomy" id="2202197"/>
    <lineage>
        <taxon>Bacteria</taxon>
        <taxon>Pseudomonadati</taxon>
        <taxon>Pseudomonadota</taxon>
        <taxon>Gammaproteobacteria</taxon>
        <taxon>Methylococcales</taxon>
        <taxon>Candidatus Methylumidiphilus</taxon>
    </lineage>
</organism>
<gene>
    <name evidence="2" type="ORF">DM484_04300</name>
</gene>
<keyword evidence="1" id="KW-1133">Transmembrane helix</keyword>
<evidence type="ECO:0000313" key="2">
    <source>
        <dbReference type="EMBL" id="PZN83395.1"/>
    </source>
</evidence>
<accession>A0A2W4RHE9</accession>
<dbReference type="EMBL" id="QJPH01000187">
    <property type="protein sequence ID" value="PZN83395.1"/>
    <property type="molecule type" value="Genomic_DNA"/>
</dbReference>
<comment type="caution">
    <text evidence="2">The sequence shown here is derived from an EMBL/GenBank/DDBJ whole genome shotgun (WGS) entry which is preliminary data.</text>
</comment>
<feature type="transmembrane region" description="Helical" evidence="1">
    <location>
        <begin position="91"/>
        <end position="113"/>
    </location>
</feature>
<sequence length="187" mass="20893">MVKLSITGLINCYSLVSSHFGIRKNILDYDKAIFLMRIALLWGCAGVGLIGLIFGFDLVGEGIKEGLTLLFEFAQEKLETLYLQGFKLNLYHAQMATAYTGFLALLGLAFLVFKKFSGIFKEVQANLIDERQKAQELWSKHCDNITKWWESLDGFNKFSTVIGLTVVALPFISIVCLVLGKIVAELV</sequence>
<keyword evidence="1" id="KW-0472">Membrane</keyword>
<evidence type="ECO:0000313" key="3">
    <source>
        <dbReference type="Proteomes" id="UP000249396"/>
    </source>
</evidence>
<dbReference type="AlphaFoldDB" id="A0A2W4RHE9"/>
<keyword evidence="1" id="KW-0812">Transmembrane</keyword>
<dbReference type="Proteomes" id="UP000249396">
    <property type="component" value="Unassembled WGS sequence"/>
</dbReference>